<sequence>MNITSLNSSSAASQLAYTGKTAQNSSTDGVAVRRPPPPDGAGLVNAVADALQSIGVSSAGDASSTGESTDSTGSTSGTSNAAQALGGFLQDLMAALHEQGGVQGGPPPYGEAGQGGIPGGAGGPGPGGGPGKLASDLQGLISKLDGGASSEDEAESDSTTLEISFKSLLQTLGSDSSDSSTQLSSFLKALANGLPNAGSSGNLINTFSPPSFPVSYATDDVFSDGYPLQLATISGNATDGYVALLTVVIAA</sequence>
<accession>A0A7W5BC48</accession>
<feature type="region of interest" description="Disordered" evidence="1">
    <location>
        <begin position="1"/>
        <end position="81"/>
    </location>
</feature>
<reference evidence="2 3" key="1">
    <citation type="submission" date="2020-08" db="EMBL/GenBank/DDBJ databases">
        <title>Genomic Encyclopedia of Type Strains, Phase III (KMG-III): the genomes of soil and plant-associated and newly described type strains.</title>
        <authorList>
            <person name="Whitman W."/>
        </authorList>
    </citation>
    <scope>NUCLEOTIDE SEQUENCE [LARGE SCALE GENOMIC DNA]</scope>
    <source>
        <strain evidence="2 3">CECT 8897</strain>
    </source>
</reference>
<feature type="region of interest" description="Disordered" evidence="1">
    <location>
        <begin position="99"/>
        <end position="136"/>
    </location>
</feature>
<comment type="caution">
    <text evidence="2">The sequence shown here is derived from an EMBL/GenBank/DDBJ whole genome shotgun (WGS) entry which is preliminary data.</text>
</comment>
<protein>
    <submittedName>
        <fullName evidence="2">Uncharacterized protein</fullName>
    </submittedName>
</protein>
<keyword evidence="3" id="KW-1185">Reference proteome</keyword>
<feature type="compositionally biased region" description="Low complexity" evidence="1">
    <location>
        <begin position="1"/>
        <end position="16"/>
    </location>
</feature>
<gene>
    <name evidence="2" type="ORF">FHS03_003159</name>
</gene>
<name>A0A7W5BC48_9BURK</name>
<evidence type="ECO:0000256" key="1">
    <source>
        <dbReference type="SAM" id="MobiDB-lite"/>
    </source>
</evidence>
<dbReference type="RefSeq" id="WP_183441882.1">
    <property type="nucleotide sequence ID" value="NZ_JACHXD010000008.1"/>
</dbReference>
<proteinExistence type="predicted"/>
<dbReference type="Proteomes" id="UP000541535">
    <property type="component" value="Unassembled WGS sequence"/>
</dbReference>
<evidence type="ECO:0000313" key="3">
    <source>
        <dbReference type="Proteomes" id="UP000541535"/>
    </source>
</evidence>
<organism evidence="2 3">
    <name type="scientific">Pseudoduganella violacea</name>
    <dbReference type="NCBI Taxonomy" id="1715466"/>
    <lineage>
        <taxon>Bacteria</taxon>
        <taxon>Pseudomonadati</taxon>
        <taxon>Pseudomonadota</taxon>
        <taxon>Betaproteobacteria</taxon>
        <taxon>Burkholderiales</taxon>
        <taxon>Oxalobacteraceae</taxon>
        <taxon>Telluria group</taxon>
        <taxon>Pseudoduganella</taxon>
    </lineage>
</organism>
<feature type="compositionally biased region" description="Low complexity" evidence="1">
    <location>
        <begin position="63"/>
        <end position="79"/>
    </location>
</feature>
<feature type="compositionally biased region" description="Gly residues" evidence="1">
    <location>
        <begin position="112"/>
        <end position="131"/>
    </location>
</feature>
<evidence type="ECO:0000313" key="2">
    <source>
        <dbReference type="EMBL" id="MBB3120100.1"/>
    </source>
</evidence>
<dbReference type="EMBL" id="JACHXD010000008">
    <property type="protein sequence ID" value="MBB3120100.1"/>
    <property type="molecule type" value="Genomic_DNA"/>
</dbReference>
<dbReference type="AlphaFoldDB" id="A0A7W5BC48"/>